<gene>
    <name evidence="1" type="ORF">V0U79_07860</name>
</gene>
<dbReference type="EMBL" id="JAZDRP010000004">
    <property type="protein sequence ID" value="MEE2526279.1"/>
    <property type="molecule type" value="Genomic_DNA"/>
</dbReference>
<dbReference type="Proteomes" id="UP001354971">
    <property type="component" value="Unassembled WGS sequence"/>
</dbReference>
<sequence length="141" mass="16605">MSDPFWNDLNAAFARRQKAIRYHAKRFEFGFHNPNDEAEVEFFADYDALGPITIRFELTVWSDRRFQFSGMARTRPRGQLWNFEVCGQFKHNFDPAALVSIFEESVTGTSELSKPESAQAIKRLQQLEQNWQELDRRPRLS</sequence>
<keyword evidence="2" id="KW-1185">Reference proteome</keyword>
<evidence type="ECO:0000313" key="1">
    <source>
        <dbReference type="EMBL" id="MEE2526279.1"/>
    </source>
</evidence>
<comment type="caution">
    <text evidence="1">The sequence shown here is derived from an EMBL/GenBank/DDBJ whole genome shotgun (WGS) entry which is preliminary data.</text>
</comment>
<evidence type="ECO:0000313" key="2">
    <source>
        <dbReference type="Proteomes" id="UP001354971"/>
    </source>
</evidence>
<name>A0ABU7LQT8_9PROT</name>
<accession>A0ABU7LQT8</accession>
<protein>
    <submittedName>
        <fullName evidence="1">Uncharacterized protein</fullName>
    </submittedName>
</protein>
<proteinExistence type="predicted"/>
<reference evidence="1 2" key="1">
    <citation type="submission" date="2024-01" db="EMBL/GenBank/DDBJ databases">
        <title>Hyphobacterium bacterium isolated from marine sediment.</title>
        <authorList>
            <person name="Zhao S."/>
        </authorList>
    </citation>
    <scope>NUCLEOTIDE SEQUENCE [LARGE SCALE GENOMIC DNA]</scope>
    <source>
        <strain evidence="2">HN65</strain>
    </source>
</reference>
<dbReference type="RefSeq" id="WP_330198942.1">
    <property type="nucleotide sequence ID" value="NZ_JAZDRP010000004.1"/>
</dbReference>
<organism evidence="1 2">
    <name type="scientific">Hyphobacterium lacteum</name>
    <dbReference type="NCBI Taxonomy" id="3116575"/>
    <lineage>
        <taxon>Bacteria</taxon>
        <taxon>Pseudomonadati</taxon>
        <taxon>Pseudomonadota</taxon>
        <taxon>Alphaproteobacteria</taxon>
        <taxon>Maricaulales</taxon>
        <taxon>Maricaulaceae</taxon>
        <taxon>Hyphobacterium</taxon>
    </lineage>
</organism>